<comment type="caution">
    <text evidence="2">The sequence shown here is derived from an EMBL/GenBank/DDBJ whole genome shotgun (WGS) entry which is preliminary data.</text>
</comment>
<dbReference type="PROSITE" id="PS50853">
    <property type="entry name" value="FN3"/>
    <property type="match status" value="1"/>
</dbReference>
<dbReference type="SUPFAM" id="SSF49265">
    <property type="entry name" value="Fibronectin type III"/>
    <property type="match status" value="1"/>
</dbReference>
<reference evidence="2 3" key="1">
    <citation type="journal article" date="2011" name="J. Bacteriol.">
        <title>Genome sequence of 'Pedosphaera parvula' Ellin514, an aerobic Verrucomicrobial isolate from pasture soil.</title>
        <authorList>
            <person name="Kant R."/>
            <person name="van Passel M.W."/>
            <person name="Sangwan P."/>
            <person name="Palva A."/>
            <person name="Lucas S."/>
            <person name="Copeland A."/>
            <person name="Lapidus A."/>
            <person name="Glavina Del Rio T."/>
            <person name="Dalin E."/>
            <person name="Tice H."/>
            <person name="Bruce D."/>
            <person name="Goodwin L."/>
            <person name="Pitluck S."/>
            <person name="Chertkov O."/>
            <person name="Larimer F.W."/>
            <person name="Land M.L."/>
            <person name="Hauser L."/>
            <person name="Brettin T.S."/>
            <person name="Detter J.C."/>
            <person name="Han S."/>
            <person name="de Vos W.M."/>
            <person name="Janssen P.H."/>
            <person name="Smidt H."/>
        </authorList>
    </citation>
    <scope>NUCLEOTIDE SEQUENCE [LARGE SCALE GENOMIC DNA]</scope>
    <source>
        <strain evidence="2 3">Ellin514</strain>
    </source>
</reference>
<dbReference type="OrthoDB" id="472999at2"/>
<sequence length="632" mass="67829" precursor="true">MPLLQRVCRTLGTLCLVVPGIAFGQASYVRQGGEYAPAGNLAADQVHPSVSINTSGGFVVWQDNISDGDGLGISVQKLDNTFSRSFAPFRVNQQSVADQENPQVSLLNNGGAAFVWQGGQQGYQHIYARFLSTSNTWVTGDIMVNATTNYFQMNPVLATLTNGNVIVAWSSLNQDGSMQGVYAQQLTPAGAKVGTEFQVNQYTSYNQRTPTVAALANGNFVIAWVSEQQRTAATTNGPAASVDIYARLYNSASSPLAGEFIVNGANNICANPSVASSSDGGFCLSWSQKDTSVFENSWDVCSRSFLTAGTGGVIRFVNTQRYGDQYAPRIAACGTDYMVIWTSLGQDGSREGVYGQFLHSDGSPAGGEFRVNSSTAGQQIQPTLAADGSKRFLAVWTSYTGIATSFDLFAQRYATSQLPLLAPAKPFATAINSSRLTITWPLLAGFNLDHWELYVDGAATPIIVTTNVWTMSGLAPNSTHTFRLAYVLTDTRHSPLSATATGTTWGSDDNADGLPDDWQAQYWGSNPANWPAPNTLLAPGGPTVLQAFQSGSNPLDPNTWFKVATISTAQGQFLIWNTQPGSVYQVMTSSGIPSQWSNFGLARFAAGTNDSVFLGRNPIGSFNFYKVSRLRY</sequence>
<dbReference type="InterPro" id="IPR036116">
    <property type="entry name" value="FN3_sf"/>
</dbReference>
<dbReference type="CDD" id="cd00063">
    <property type="entry name" value="FN3"/>
    <property type="match status" value="1"/>
</dbReference>
<dbReference type="STRING" id="320771.Cflav_PD4178"/>
<evidence type="ECO:0000313" key="2">
    <source>
        <dbReference type="EMBL" id="EEF61500.1"/>
    </source>
</evidence>
<name>B9XF02_PEDPL</name>
<gene>
    <name evidence="2" type="ORF">Cflav_PD4178</name>
</gene>
<evidence type="ECO:0000259" key="1">
    <source>
        <dbReference type="PROSITE" id="PS50853"/>
    </source>
</evidence>
<accession>B9XF02</accession>
<dbReference type="AlphaFoldDB" id="B9XF02"/>
<dbReference type="InterPro" id="IPR003961">
    <property type="entry name" value="FN3_dom"/>
</dbReference>
<dbReference type="EMBL" id="ABOX02000009">
    <property type="protein sequence ID" value="EEF61500.1"/>
    <property type="molecule type" value="Genomic_DNA"/>
</dbReference>
<proteinExistence type="predicted"/>
<dbReference type="RefSeq" id="WP_007414392.1">
    <property type="nucleotide sequence ID" value="NZ_ABOX02000009.1"/>
</dbReference>
<feature type="domain" description="Fibronectin type-III" evidence="1">
    <location>
        <begin position="422"/>
        <end position="507"/>
    </location>
</feature>
<keyword evidence="3" id="KW-1185">Reference proteome</keyword>
<dbReference type="Proteomes" id="UP000003688">
    <property type="component" value="Unassembled WGS sequence"/>
</dbReference>
<protein>
    <recommendedName>
        <fullName evidence="1">Fibronectin type-III domain-containing protein</fullName>
    </recommendedName>
</protein>
<organism evidence="2 3">
    <name type="scientific">Pedosphaera parvula (strain Ellin514)</name>
    <dbReference type="NCBI Taxonomy" id="320771"/>
    <lineage>
        <taxon>Bacteria</taxon>
        <taxon>Pseudomonadati</taxon>
        <taxon>Verrucomicrobiota</taxon>
        <taxon>Pedosphaerae</taxon>
        <taxon>Pedosphaerales</taxon>
        <taxon>Pedosphaeraceae</taxon>
        <taxon>Pedosphaera</taxon>
    </lineage>
</organism>
<evidence type="ECO:0000313" key="3">
    <source>
        <dbReference type="Proteomes" id="UP000003688"/>
    </source>
</evidence>